<comment type="subunit">
    <text evidence="9">Component of the Mediator complex.</text>
</comment>
<dbReference type="PANTHER" id="PTHR12809">
    <property type="entry name" value="MEDIATOR COMPLEX SUBUNIT"/>
    <property type="match status" value="1"/>
</dbReference>
<feature type="domain" description="Mediator complex subunit MED14 N-terminal" evidence="10">
    <location>
        <begin position="29"/>
        <end position="227"/>
    </location>
</feature>
<dbReference type="Pfam" id="PF08638">
    <property type="entry name" value="Med14"/>
    <property type="match status" value="1"/>
</dbReference>
<evidence type="ECO:0000313" key="11">
    <source>
        <dbReference type="EMBL" id="OBA27279.1"/>
    </source>
</evidence>
<evidence type="ECO:0000313" key="12">
    <source>
        <dbReference type="Proteomes" id="UP000092321"/>
    </source>
</evidence>
<comment type="function">
    <text evidence="9">Component of the Mediator complex, a coactivator involved in the regulated transcription of nearly all RNA polymerase II-dependent genes. Mediator functions as a bridge to convey information from gene-specific regulatory proteins to the basal RNA polymerase II transcription machinery. Mediator is recruited to promoters by direct interactions with regulatory proteins and serves as a scaffold for the assembly of a functional preinitiation complex with RNA polymerase II and the general transcription factors.</text>
</comment>
<protein>
    <recommendedName>
        <fullName evidence="3 9">Mediator of RNA polymerase II transcription subunit 14</fullName>
    </recommendedName>
    <alternativeName>
        <fullName evidence="8 9">Mediator complex subunit 14</fullName>
    </alternativeName>
</protein>
<reference evidence="12" key="1">
    <citation type="journal article" date="2016" name="Proc. Natl. Acad. Sci. U.S.A.">
        <title>Comparative genomics of biotechnologically important yeasts.</title>
        <authorList>
            <person name="Riley R."/>
            <person name="Haridas S."/>
            <person name="Wolfe K.H."/>
            <person name="Lopes M.R."/>
            <person name="Hittinger C.T."/>
            <person name="Goeker M."/>
            <person name="Salamov A.A."/>
            <person name="Wisecaver J.H."/>
            <person name="Long T.M."/>
            <person name="Calvey C.H."/>
            <person name="Aerts A.L."/>
            <person name="Barry K.W."/>
            <person name="Choi C."/>
            <person name="Clum A."/>
            <person name="Coughlan A.Y."/>
            <person name="Deshpande S."/>
            <person name="Douglass A.P."/>
            <person name="Hanson S.J."/>
            <person name="Klenk H.-P."/>
            <person name="LaButti K.M."/>
            <person name="Lapidus A."/>
            <person name="Lindquist E.A."/>
            <person name="Lipzen A.M."/>
            <person name="Meier-Kolthoff J.P."/>
            <person name="Ohm R.A."/>
            <person name="Otillar R.P."/>
            <person name="Pangilinan J.L."/>
            <person name="Peng Y."/>
            <person name="Rokas A."/>
            <person name="Rosa C.A."/>
            <person name="Scheuner C."/>
            <person name="Sibirny A.A."/>
            <person name="Slot J.C."/>
            <person name="Stielow J.B."/>
            <person name="Sun H."/>
            <person name="Kurtzman C.P."/>
            <person name="Blackwell M."/>
            <person name="Grigoriev I.V."/>
            <person name="Jeffries T.W."/>
        </authorList>
    </citation>
    <scope>NUCLEOTIDE SEQUENCE [LARGE SCALE GENOMIC DNA]</scope>
    <source>
        <strain evidence="12">NRRL Y-1626</strain>
    </source>
</reference>
<evidence type="ECO:0000259" key="10">
    <source>
        <dbReference type="Pfam" id="PF08638"/>
    </source>
</evidence>
<dbReference type="OrthoDB" id="205099at2759"/>
<name>A0A1B7TEU8_9ASCO</name>
<dbReference type="GO" id="GO:0016592">
    <property type="term" value="C:mediator complex"/>
    <property type="evidence" value="ECO:0007669"/>
    <property type="project" value="UniProtKB-UniRule"/>
</dbReference>
<accession>A0A1B7TEU8</accession>
<gene>
    <name evidence="11" type="ORF">HANVADRAFT_52322</name>
</gene>
<keyword evidence="12" id="KW-1185">Reference proteome</keyword>
<dbReference type="GO" id="GO:0003712">
    <property type="term" value="F:transcription coregulator activity"/>
    <property type="evidence" value="ECO:0007669"/>
    <property type="project" value="UniProtKB-UniRule"/>
</dbReference>
<evidence type="ECO:0000256" key="2">
    <source>
        <dbReference type="ARBA" id="ARBA00007813"/>
    </source>
</evidence>
<evidence type="ECO:0000256" key="9">
    <source>
        <dbReference type="RuleBase" id="RU365082"/>
    </source>
</evidence>
<sequence length="1027" mass="118181">MSTFVAEHQASKSDSGSLLPELPHVEVNQIQLSVIIRNLCIYSVTELKQFFKLAIPNQRQEMLKLIIYLRNQFLRLYVLIKWVKTIKNYNFHLLIDLLNYLRIKNMNVGQCIWNLKNIVINSTINAKLPKPDLETALEVFTLGSPQIIDNNSFFEKLNRLRAKSSQTTNFIPNNLILKRLEDLDVTLSVKVAMSDVPKKFLDNTKFIKNGKWFIEVPGEYELILSTTGDDSPFHLVDLTFLLSSSSVDMSTYQTNKILHHQINNKLKSNSENVMHELEEILAKKILFLRIFLCKQTLDNYNKTRGKFETPLQVLYDETSITVHYWVNSNTVAQKQDCRIYIDIKNDEFSDEKLKLNLVWNIFIPDQVKQILKIKTEYTENVFENLIDFITNIISDHVKLLKYNLFRSGGSFFSKNEDHNSSLTFSIPLSCNDNTLVDLNVDKRTGNFYMVDTLNAINSKSLLIKHTAIINKTYLTPRDVISILQNMKVNYAIAILQNMFLKIGWSVYDESQIDVGNLDNNTNNSNSNNNSKIKKTFIRMKNWPLNWYLVVSSEILSDSEFFIQIRIIKLIKESNKWNVKHLSEHLSIDSETNLSSVSLKQITYGKISNLQHAILSKIINHSILDIFAELNLEVIELSIDNNSIKFLPDYIQKSVSNSNPSANSSIFGIKSENYMTSKEYSHVLKPLLFLLINSENDIQLYGSFSDSFDTSYLQKCDSKDLEVTFVDKKCFYLDFEEGNKLNTIVSEKSTDDEMKSSLNKMKQILISYKSRLQHLMVLTSTVTRLVDSFPEENFQIVKMNGEEICFKYLPRFDKIPNNTDYDCKIKLDNFNISKGLNFELSDNNPQKVMNSIIDTTNIGPLDHKSMFRYFRMTSQLFATLEELRFLEENGDSNESNWKFQFNIHGTSEFKLDYYLNNEDGTPSGISLLISILPFTNGSESTQLRYKISSQIPTTKQTLNKVASPTSSPIFVINTNIQKTCFQLTGSALSSNENFMNGAKSVIKLNDSLSCSGEDIYKVLTYIHKLIVA</sequence>
<dbReference type="GO" id="GO:0070847">
    <property type="term" value="C:core mediator complex"/>
    <property type="evidence" value="ECO:0007669"/>
    <property type="project" value="TreeGrafter"/>
</dbReference>
<keyword evidence="7 9" id="KW-0539">Nucleus</keyword>
<evidence type="ECO:0000256" key="3">
    <source>
        <dbReference type="ARBA" id="ARBA00019619"/>
    </source>
</evidence>
<keyword evidence="5 9" id="KW-0010">Activator</keyword>
<evidence type="ECO:0000256" key="7">
    <source>
        <dbReference type="ARBA" id="ARBA00023242"/>
    </source>
</evidence>
<evidence type="ECO:0000256" key="1">
    <source>
        <dbReference type="ARBA" id="ARBA00004123"/>
    </source>
</evidence>
<keyword evidence="4 9" id="KW-0805">Transcription regulation</keyword>
<dbReference type="PANTHER" id="PTHR12809:SF2">
    <property type="entry name" value="MEDIATOR OF RNA POLYMERASE II TRANSCRIPTION SUBUNIT 14"/>
    <property type="match status" value="1"/>
</dbReference>
<evidence type="ECO:0000256" key="5">
    <source>
        <dbReference type="ARBA" id="ARBA00023159"/>
    </source>
</evidence>
<dbReference type="AlphaFoldDB" id="A0A1B7TEU8"/>
<dbReference type="InterPro" id="IPR055122">
    <property type="entry name" value="Med14_N"/>
</dbReference>
<evidence type="ECO:0000256" key="6">
    <source>
        <dbReference type="ARBA" id="ARBA00023163"/>
    </source>
</evidence>
<comment type="subcellular location">
    <subcellularLocation>
        <location evidence="1 9">Nucleus</location>
    </subcellularLocation>
</comment>
<comment type="caution">
    <text evidence="11">The sequence shown here is derived from an EMBL/GenBank/DDBJ whole genome shotgun (WGS) entry which is preliminary data.</text>
</comment>
<evidence type="ECO:0000256" key="8">
    <source>
        <dbReference type="ARBA" id="ARBA00032007"/>
    </source>
</evidence>
<dbReference type="InterPro" id="IPR013947">
    <property type="entry name" value="Mediator_Med14"/>
</dbReference>
<dbReference type="EMBL" id="LXPE01000009">
    <property type="protein sequence ID" value="OBA27279.1"/>
    <property type="molecule type" value="Genomic_DNA"/>
</dbReference>
<evidence type="ECO:0000256" key="4">
    <source>
        <dbReference type="ARBA" id="ARBA00023015"/>
    </source>
</evidence>
<organism evidence="11 12">
    <name type="scientific">Hanseniaspora valbyensis NRRL Y-1626</name>
    <dbReference type="NCBI Taxonomy" id="766949"/>
    <lineage>
        <taxon>Eukaryota</taxon>
        <taxon>Fungi</taxon>
        <taxon>Dikarya</taxon>
        <taxon>Ascomycota</taxon>
        <taxon>Saccharomycotina</taxon>
        <taxon>Saccharomycetes</taxon>
        <taxon>Saccharomycodales</taxon>
        <taxon>Saccharomycodaceae</taxon>
        <taxon>Hanseniaspora</taxon>
    </lineage>
</organism>
<dbReference type="Proteomes" id="UP000092321">
    <property type="component" value="Unassembled WGS sequence"/>
</dbReference>
<dbReference type="GO" id="GO:0006357">
    <property type="term" value="P:regulation of transcription by RNA polymerase II"/>
    <property type="evidence" value="ECO:0007669"/>
    <property type="project" value="InterPro"/>
</dbReference>
<proteinExistence type="inferred from homology"/>
<comment type="similarity">
    <text evidence="2 9">Belongs to the Mediator complex subunit 14 family.</text>
</comment>
<keyword evidence="6 9" id="KW-0804">Transcription</keyword>